<feature type="domain" description="DAGKc" evidence="13">
    <location>
        <begin position="1"/>
        <end position="132"/>
    </location>
</feature>
<keyword evidence="8" id="KW-0067">ATP-binding</keyword>
<evidence type="ECO:0000256" key="12">
    <source>
        <dbReference type="ARBA" id="ARBA00023264"/>
    </source>
</evidence>
<keyword evidence="5" id="KW-0479">Metal-binding</keyword>
<dbReference type="Gene3D" id="3.40.50.10330">
    <property type="entry name" value="Probable inorganic polyphosphate/atp-NAD kinase, domain 1"/>
    <property type="match status" value="1"/>
</dbReference>
<dbReference type="SMART" id="SM00046">
    <property type="entry name" value="DAGKc"/>
    <property type="match status" value="1"/>
</dbReference>
<dbReference type="Proteomes" id="UP001179600">
    <property type="component" value="Chromosome"/>
</dbReference>
<name>A0AAE9XG61_9ENTE</name>
<dbReference type="PANTHER" id="PTHR12358">
    <property type="entry name" value="SPHINGOSINE KINASE"/>
    <property type="match status" value="1"/>
</dbReference>
<dbReference type="NCBIfam" id="TIGR00147">
    <property type="entry name" value="YegS/Rv2252/BmrU family lipid kinase"/>
    <property type="match status" value="1"/>
</dbReference>
<evidence type="ECO:0000256" key="6">
    <source>
        <dbReference type="ARBA" id="ARBA00022741"/>
    </source>
</evidence>
<accession>A0AAE9XG61</accession>
<sequence>MRARVIYNPTSGKELLKKNLPDILTILERAGYEASAFATTPDPKSAEREAKRAALAGFDLIVAAGGDGTINQVVNGIAPLEKRPKMAVIPGGTTNDYARALKIPRDDVLAAARIIAKNQTVKMDIGQAGAQYFINIGAGGYLTELTYEVPSHLKSIFGYLAYLVKGAEMLPHVKPIDMKLIYDDGEYVGKASMFFLGLTNSIGGFETIAPDARLDDGKFSLIIVKTANLVEILRLIVKLLNGGKHIDDPNIIYVKTSELYAEATEENVKMMINLDGEYGGDAPMTFKNLPQHIETFVNLDQISEEAVIGNEFKEASSAFVREMEHLTQEDLDGDGEISK</sequence>
<evidence type="ECO:0000256" key="9">
    <source>
        <dbReference type="ARBA" id="ARBA00022842"/>
    </source>
</evidence>
<protein>
    <submittedName>
        <fullName evidence="14">Diacylglycerol kinase</fullName>
        <ecNumber evidence="14">2.7.1.107</ecNumber>
    </submittedName>
</protein>
<dbReference type="InterPro" id="IPR050187">
    <property type="entry name" value="Lipid_Phosphate_FormReg"/>
</dbReference>
<evidence type="ECO:0000256" key="2">
    <source>
        <dbReference type="ARBA" id="ARBA00005983"/>
    </source>
</evidence>
<dbReference type="Pfam" id="PF00781">
    <property type="entry name" value="DAGK_cat"/>
    <property type="match status" value="1"/>
</dbReference>
<dbReference type="PANTHER" id="PTHR12358:SF106">
    <property type="entry name" value="LIPID KINASE YEGS"/>
    <property type="match status" value="1"/>
</dbReference>
<keyword evidence="10" id="KW-0443">Lipid metabolism</keyword>
<keyword evidence="11" id="KW-0594">Phospholipid biosynthesis</keyword>
<dbReference type="InterPro" id="IPR016064">
    <property type="entry name" value="NAD/diacylglycerol_kinase_sf"/>
</dbReference>
<evidence type="ECO:0000256" key="1">
    <source>
        <dbReference type="ARBA" id="ARBA00001946"/>
    </source>
</evidence>
<dbReference type="NCBIfam" id="NF009874">
    <property type="entry name" value="PRK13337.1"/>
    <property type="match status" value="1"/>
</dbReference>
<evidence type="ECO:0000256" key="5">
    <source>
        <dbReference type="ARBA" id="ARBA00022723"/>
    </source>
</evidence>
<gene>
    <name evidence="14" type="ORF">PML95_04315</name>
</gene>
<comment type="cofactor">
    <cofactor evidence="1">
        <name>Mg(2+)</name>
        <dbReference type="ChEBI" id="CHEBI:18420"/>
    </cofactor>
</comment>
<evidence type="ECO:0000313" key="14">
    <source>
        <dbReference type="EMBL" id="WCG23458.1"/>
    </source>
</evidence>
<keyword evidence="9" id="KW-0460">Magnesium</keyword>
<dbReference type="RefSeq" id="WP_126762646.1">
    <property type="nucleotide sequence ID" value="NZ_CP116507.1"/>
</dbReference>
<evidence type="ECO:0000256" key="8">
    <source>
        <dbReference type="ARBA" id="ARBA00022840"/>
    </source>
</evidence>
<evidence type="ECO:0000256" key="10">
    <source>
        <dbReference type="ARBA" id="ARBA00023098"/>
    </source>
</evidence>
<dbReference type="InterPro" id="IPR001206">
    <property type="entry name" value="Diacylglycerol_kinase_cat_dom"/>
</dbReference>
<organism evidence="14 15">
    <name type="scientific">Vagococcus lutrae</name>
    <dbReference type="NCBI Taxonomy" id="81947"/>
    <lineage>
        <taxon>Bacteria</taxon>
        <taxon>Bacillati</taxon>
        <taxon>Bacillota</taxon>
        <taxon>Bacilli</taxon>
        <taxon>Lactobacillales</taxon>
        <taxon>Enterococcaceae</taxon>
        <taxon>Vagococcus</taxon>
    </lineage>
</organism>
<dbReference type="GO" id="GO:0004143">
    <property type="term" value="F:ATP-dependent diacylglycerol kinase activity"/>
    <property type="evidence" value="ECO:0007669"/>
    <property type="project" value="UniProtKB-EC"/>
</dbReference>
<dbReference type="AlphaFoldDB" id="A0AAE9XG61"/>
<evidence type="ECO:0000259" key="13">
    <source>
        <dbReference type="PROSITE" id="PS50146"/>
    </source>
</evidence>
<keyword evidence="7 14" id="KW-0418">Kinase</keyword>
<dbReference type="SUPFAM" id="SSF111331">
    <property type="entry name" value="NAD kinase/diacylglycerol kinase-like"/>
    <property type="match status" value="1"/>
</dbReference>
<dbReference type="InterPro" id="IPR005218">
    <property type="entry name" value="Diacylglycerol/lipid_kinase"/>
</dbReference>
<dbReference type="InterPro" id="IPR045540">
    <property type="entry name" value="YegS/DAGK_C"/>
</dbReference>
<keyword evidence="12" id="KW-1208">Phospholipid metabolism</keyword>
<dbReference type="InterPro" id="IPR017438">
    <property type="entry name" value="ATP-NAD_kinase_N"/>
</dbReference>
<keyword evidence="4 14" id="KW-0808">Transferase</keyword>
<dbReference type="GO" id="GO:0005524">
    <property type="term" value="F:ATP binding"/>
    <property type="evidence" value="ECO:0007669"/>
    <property type="project" value="UniProtKB-KW"/>
</dbReference>
<evidence type="ECO:0000256" key="3">
    <source>
        <dbReference type="ARBA" id="ARBA00022516"/>
    </source>
</evidence>
<proteinExistence type="inferred from homology"/>
<dbReference type="Pfam" id="PF19279">
    <property type="entry name" value="YegS_C"/>
    <property type="match status" value="1"/>
</dbReference>
<evidence type="ECO:0000256" key="4">
    <source>
        <dbReference type="ARBA" id="ARBA00022679"/>
    </source>
</evidence>
<keyword evidence="6" id="KW-0547">Nucleotide-binding</keyword>
<dbReference type="GO" id="GO:0005886">
    <property type="term" value="C:plasma membrane"/>
    <property type="evidence" value="ECO:0007669"/>
    <property type="project" value="TreeGrafter"/>
</dbReference>
<evidence type="ECO:0000256" key="7">
    <source>
        <dbReference type="ARBA" id="ARBA00022777"/>
    </source>
</evidence>
<dbReference type="EMBL" id="CP116507">
    <property type="protein sequence ID" value="WCG23458.1"/>
    <property type="molecule type" value="Genomic_DNA"/>
</dbReference>
<dbReference type="GO" id="GO:0008654">
    <property type="term" value="P:phospholipid biosynthetic process"/>
    <property type="evidence" value="ECO:0007669"/>
    <property type="project" value="UniProtKB-KW"/>
</dbReference>
<dbReference type="GO" id="GO:0046872">
    <property type="term" value="F:metal ion binding"/>
    <property type="evidence" value="ECO:0007669"/>
    <property type="project" value="UniProtKB-KW"/>
</dbReference>
<evidence type="ECO:0000256" key="11">
    <source>
        <dbReference type="ARBA" id="ARBA00023209"/>
    </source>
</evidence>
<evidence type="ECO:0000313" key="15">
    <source>
        <dbReference type="Proteomes" id="UP001179600"/>
    </source>
</evidence>
<reference evidence="14" key="1">
    <citation type="submission" date="2023-01" db="EMBL/GenBank/DDBJ databases">
        <title>Oxazolidinone resistance genes in florfenicol resistant enterococci from beef cattle and veal calves at slaughter.</title>
        <authorList>
            <person name="Biggel M."/>
        </authorList>
    </citation>
    <scope>NUCLEOTIDE SEQUENCE</scope>
    <source>
        <strain evidence="14">K204-1</strain>
    </source>
</reference>
<dbReference type="Gene3D" id="2.60.200.40">
    <property type="match status" value="1"/>
</dbReference>
<dbReference type="EC" id="2.7.1.107" evidence="14"/>
<dbReference type="PROSITE" id="PS50146">
    <property type="entry name" value="DAGK"/>
    <property type="match status" value="1"/>
</dbReference>
<keyword evidence="3" id="KW-0444">Lipid biosynthesis</keyword>
<comment type="similarity">
    <text evidence="2">Belongs to the diacylglycerol/lipid kinase family.</text>
</comment>
<dbReference type="NCBIfam" id="NF009603">
    <property type="entry name" value="PRK13055.1"/>
    <property type="match status" value="1"/>
</dbReference>